<organism evidence="7 9">
    <name type="scientific">Prevotella communis</name>
    <dbReference type="NCBI Taxonomy" id="2913614"/>
    <lineage>
        <taxon>Bacteria</taxon>
        <taxon>Pseudomonadati</taxon>
        <taxon>Bacteroidota</taxon>
        <taxon>Bacteroidia</taxon>
        <taxon>Bacteroidales</taxon>
        <taxon>Prevotellaceae</taxon>
        <taxon>Prevotella</taxon>
    </lineage>
</organism>
<dbReference type="EMBL" id="FNIW01000009">
    <property type="protein sequence ID" value="SDO08193.1"/>
    <property type="molecule type" value="Genomic_DNA"/>
</dbReference>
<feature type="domain" description="2Fe-2S ferredoxin-type" evidence="4">
    <location>
        <begin position="7"/>
        <end position="108"/>
    </location>
</feature>
<reference evidence="7 8" key="2">
    <citation type="submission" date="2016-10" db="EMBL/GenBank/DDBJ databases">
        <authorList>
            <person name="Varghese N."/>
            <person name="Submissions S."/>
        </authorList>
    </citation>
    <scope>NUCLEOTIDE SEQUENCE</scope>
    <source>
        <strain evidence="7">BP1-145</strain>
        <strain evidence="8">BP1-148</strain>
    </source>
</reference>
<evidence type="ECO:0000313" key="7">
    <source>
        <dbReference type="EMBL" id="SDO08193.1"/>
    </source>
</evidence>
<comment type="similarity">
    <text evidence="2">Belongs to the succinate dehydrogenase/fumarate reductase iron-sulfur protein family.</text>
</comment>
<accession>A0A1G7WZ19</accession>
<dbReference type="GO" id="GO:0022904">
    <property type="term" value="P:respiratory electron transport chain"/>
    <property type="evidence" value="ECO:0007669"/>
    <property type="project" value="TreeGrafter"/>
</dbReference>
<dbReference type="OrthoDB" id="9804391at2"/>
<dbReference type="InterPro" id="IPR012675">
    <property type="entry name" value="Beta-grasp_dom_sf"/>
</dbReference>
<dbReference type="SUPFAM" id="SSF54292">
    <property type="entry name" value="2Fe-2S ferredoxin-like"/>
    <property type="match status" value="1"/>
</dbReference>
<gene>
    <name evidence="7" type="ORF">SAMN04487900_10984</name>
    <name evidence="6" type="ORF">SAMN04487901_10930</name>
</gene>
<dbReference type="InterPro" id="IPR036010">
    <property type="entry name" value="2Fe-2S_ferredoxin-like_sf"/>
</dbReference>
<dbReference type="PROSITE" id="PS51379">
    <property type="entry name" value="4FE4S_FER_2"/>
    <property type="match status" value="1"/>
</dbReference>
<dbReference type="GO" id="GO:0009055">
    <property type="term" value="F:electron transfer activity"/>
    <property type="evidence" value="ECO:0007669"/>
    <property type="project" value="InterPro"/>
</dbReference>
<dbReference type="PANTHER" id="PTHR11921:SF41">
    <property type="entry name" value="SUCCINATE DEHYDROGENASE"/>
    <property type="match status" value="1"/>
</dbReference>
<dbReference type="Pfam" id="PF12838">
    <property type="entry name" value="Fer4_7"/>
    <property type="match status" value="1"/>
</dbReference>
<dbReference type="Gene3D" id="3.10.20.30">
    <property type="match status" value="1"/>
</dbReference>
<dbReference type="InterPro" id="IPR009051">
    <property type="entry name" value="Helical_ferredxn"/>
</dbReference>
<evidence type="ECO:0000256" key="1">
    <source>
        <dbReference type="ARBA" id="ARBA00001927"/>
    </source>
</evidence>
<evidence type="ECO:0000256" key="2">
    <source>
        <dbReference type="ARBA" id="ARBA00009433"/>
    </source>
</evidence>
<reference evidence="6 9" key="1">
    <citation type="submission" date="2016-10" db="EMBL/GenBank/DDBJ databases">
        <authorList>
            <person name="de Groot N.N."/>
        </authorList>
    </citation>
    <scope>NUCLEOTIDE SEQUENCE [LARGE SCALE GENOMIC DNA]</scope>
    <source>
        <strain evidence="9">BP1-145</strain>
        <strain evidence="6">BP1-148</strain>
    </source>
</reference>
<comment type="cofactor">
    <cofactor evidence="1">
        <name>[3Fe-4S] cluster</name>
        <dbReference type="ChEBI" id="CHEBI:21137"/>
    </cofactor>
</comment>
<dbReference type="AlphaFoldDB" id="A0A1H0GMP9"/>
<evidence type="ECO:0000259" key="5">
    <source>
        <dbReference type="PROSITE" id="PS51379"/>
    </source>
</evidence>
<dbReference type="EMBL" id="FNCQ01000009">
    <property type="protein sequence ID" value="SDG76570.1"/>
    <property type="molecule type" value="Genomic_DNA"/>
</dbReference>
<name>A0A1H0GMP9_9BACT</name>
<comment type="cofactor">
    <cofactor evidence="3">
        <name>[2Fe-2S] cluster</name>
        <dbReference type="ChEBI" id="CHEBI:190135"/>
    </cofactor>
</comment>
<dbReference type="Proteomes" id="UP000198779">
    <property type="component" value="Unassembled WGS sequence"/>
</dbReference>
<dbReference type="InterPro" id="IPR001041">
    <property type="entry name" value="2Fe-2S_ferredoxin-type"/>
</dbReference>
<accession>A0A1H0GMP9</accession>
<sequence length="252" mass="27945">MARNISFTIKFWRQNGPKDQGHFDTHEMHDIPDDTSFLEMLDILNEELINEGKEPFVFDHDCREGICGMCSLYINGTPHGRTERGATTCQLYMRRFNDGDVITVEPWRSAAFPVIKDCMVDRYAFDKIIQAGGYTTIRTGQAQDANAILIPKEDADEAMDCATCIGCGACVAACKNGSAMLFVSSKVSQLALLPQGKIEAARRVKNMIAKMDELGFGNCTNTRACEAVCPKNETIANIARLNREMIKAKLAD</sequence>
<dbReference type="Pfam" id="PF13085">
    <property type="entry name" value="Fer2_3"/>
    <property type="match status" value="1"/>
</dbReference>
<feature type="domain" description="4Fe-4S ferredoxin-type" evidence="5">
    <location>
        <begin position="155"/>
        <end position="185"/>
    </location>
</feature>
<dbReference type="Gene3D" id="1.10.1060.10">
    <property type="entry name" value="Alpha-helical ferredoxin"/>
    <property type="match status" value="1"/>
</dbReference>
<dbReference type="InterPro" id="IPR050573">
    <property type="entry name" value="SDH/FRD_Iron-Sulfur"/>
</dbReference>
<dbReference type="GO" id="GO:0009060">
    <property type="term" value="P:aerobic respiration"/>
    <property type="evidence" value="ECO:0007669"/>
    <property type="project" value="TreeGrafter"/>
</dbReference>
<protein>
    <submittedName>
        <fullName evidence="7">Succinate dehydrogenase / fumarate reductase iron-sulfur subunit</fullName>
    </submittedName>
</protein>
<dbReference type="InterPro" id="IPR025192">
    <property type="entry name" value="Succ_DH/fum_Rdtase_N"/>
</dbReference>
<dbReference type="RefSeq" id="WP_091817599.1">
    <property type="nucleotide sequence ID" value="NZ_CP091791.1"/>
</dbReference>
<evidence type="ECO:0000256" key="3">
    <source>
        <dbReference type="ARBA" id="ARBA00034078"/>
    </source>
</evidence>
<dbReference type="Proteomes" id="UP000199134">
    <property type="component" value="Unassembled WGS sequence"/>
</dbReference>
<keyword evidence="8" id="KW-1185">Reference proteome</keyword>
<dbReference type="InterPro" id="IPR017896">
    <property type="entry name" value="4Fe4S_Fe-S-bd"/>
</dbReference>
<dbReference type="PROSITE" id="PS51085">
    <property type="entry name" value="2FE2S_FER_2"/>
    <property type="match status" value="1"/>
</dbReference>
<evidence type="ECO:0000313" key="9">
    <source>
        <dbReference type="Proteomes" id="UP000199134"/>
    </source>
</evidence>
<evidence type="ECO:0000259" key="4">
    <source>
        <dbReference type="PROSITE" id="PS51085"/>
    </source>
</evidence>
<dbReference type="SUPFAM" id="SSF46548">
    <property type="entry name" value="alpha-helical ferredoxin"/>
    <property type="match status" value="1"/>
</dbReference>
<dbReference type="NCBIfam" id="NF005746">
    <property type="entry name" value="PRK07570.1"/>
    <property type="match status" value="1"/>
</dbReference>
<dbReference type="GO" id="GO:0051537">
    <property type="term" value="F:2 iron, 2 sulfur cluster binding"/>
    <property type="evidence" value="ECO:0007669"/>
    <property type="project" value="InterPro"/>
</dbReference>
<dbReference type="STRING" id="645274.SAMN04487901_10930"/>
<dbReference type="InterPro" id="IPR006058">
    <property type="entry name" value="2Fe2S_fd_BS"/>
</dbReference>
<evidence type="ECO:0000313" key="6">
    <source>
        <dbReference type="EMBL" id="SDG76570.1"/>
    </source>
</evidence>
<proteinExistence type="inferred from homology"/>
<dbReference type="PANTHER" id="PTHR11921">
    <property type="entry name" value="SUCCINATE DEHYDROGENASE IRON-SULFUR PROTEIN"/>
    <property type="match status" value="1"/>
</dbReference>
<dbReference type="PROSITE" id="PS00197">
    <property type="entry name" value="2FE2S_FER_1"/>
    <property type="match status" value="1"/>
</dbReference>
<evidence type="ECO:0000313" key="8">
    <source>
        <dbReference type="Proteomes" id="UP000198779"/>
    </source>
</evidence>